<protein>
    <submittedName>
        <fullName evidence="1">Uncharacterized protein</fullName>
    </submittedName>
</protein>
<reference evidence="2" key="1">
    <citation type="journal article" date="2017" name="Genome Biol.">
        <title>Comparative genomics reveals high biological diversity and specific adaptations in the industrially and medically important fungal genus Aspergillus.</title>
        <authorList>
            <person name="de Vries R.P."/>
            <person name="Riley R."/>
            <person name="Wiebenga A."/>
            <person name="Aguilar-Osorio G."/>
            <person name="Amillis S."/>
            <person name="Uchima C.A."/>
            <person name="Anderluh G."/>
            <person name="Asadollahi M."/>
            <person name="Askin M."/>
            <person name="Barry K."/>
            <person name="Battaglia E."/>
            <person name="Bayram O."/>
            <person name="Benocci T."/>
            <person name="Braus-Stromeyer S.A."/>
            <person name="Caldana C."/>
            <person name="Canovas D."/>
            <person name="Cerqueira G.C."/>
            <person name="Chen F."/>
            <person name="Chen W."/>
            <person name="Choi C."/>
            <person name="Clum A."/>
            <person name="Dos Santos R.A."/>
            <person name="Damasio A.R."/>
            <person name="Diallinas G."/>
            <person name="Emri T."/>
            <person name="Fekete E."/>
            <person name="Flipphi M."/>
            <person name="Freyberg S."/>
            <person name="Gallo A."/>
            <person name="Gournas C."/>
            <person name="Habgood R."/>
            <person name="Hainaut M."/>
            <person name="Harispe M.L."/>
            <person name="Henrissat B."/>
            <person name="Hilden K.S."/>
            <person name="Hope R."/>
            <person name="Hossain A."/>
            <person name="Karabika E."/>
            <person name="Karaffa L."/>
            <person name="Karanyi Z."/>
            <person name="Krasevec N."/>
            <person name="Kuo A."/>
            <person name="Kusch H."/>
            <person name="LaButti K."/>
            <person name="Lagendijk E.L."/>
            <person name="Lapidus A."/>
            <person name="Levasseur A."/>
            <person name="Lindquist E."/>
            <person name="Lipzen A."/>
            <person name="Logrieco A.F."/>
            <person name="MacCabe A."/>
            <person name="Maekelae M.R."/>
            <person name="Malavazi I."/>
            <person name="Melin P."/>
            <person name="Meyer V."/>
            <person name="Mielnichuk N."/>
            <person name="Miskei M."/>
            <person name="Molnar A.P."/>
            <person name="Mule G."/>
            <person name="Ngan C.Y."/>
            <person name="Orejas M."/>
            <person name="Orosz E."/>
            <person name="Ouedraogo J.P."/>
            <person name="Overkamp K.M."/>
            <person name="Park H.-S."/>
            <person name="Perrone G."/>
            <person name="Piumi F."/>
            <person name="Punt P.J."/>
            <person name="Ram A.F."/>
            <person name="Ramon A."/>
            <person name="Rauscher S."/>
            <person name="Record E."/>
            <person name="Riano-Pachon D.M."/>
            <person name="Robert V."/>
            <person name="Roehrig J."/>
            <person name="Ruller R."/>
            <person name="Salamov A."/>
            <person name="Salih N.S."/>
            <person name="Samson R.A."/>
            <person name="Sandor E."/>
            <person name="Sanguinetti M."/>
            <person name="Schuetze T."/>
            <person name="Sepcic K."/>
            <person name="Shelest E."/>
            <person name="Sherlock G."/>
            <person name="Sophianopoulou V."/>
            <person name="Squina F.M."/>
            <person name="Sun H."/>
            <person name="Susca A."/>
            <person name="Todd R.B."/>
            <person name="Tsang A."/>
            <person name="Unkles S.E."/>
            <person name="van de Wiele N."/>
            <person name="van Rossen-Uffink D."/>
            <person name="Oliveira J.V."/>
            <person name="Vesth T.C."/>
            <person name="Visser J."/>
            <person name="Yu J.-H."/>
            <person name="Zhou M."/>
            <person name="Andersen M.R."/>
            <person name="Archer D.B."/>
            <person name="Baker S.E."/>
            <person name="Benoit I."/>
            <person name="Brakhage A.A."/>
            <person name="Braus G.H."/>
            <person name="Fischer R."/>
            <person name="Frisvad J.C."/>
            <person name="Goldman G.H."/>
            <person name="Houbraken J."/>
            <person name="Oakley B."/>
            <person name="Pocsi I."/>
            <person name="Scazzocchio C."/>
            <person name="Seiboth B."/>
            <person name="vanKuyk P.A."/>
            <person name="Wortman J."/>
            <person name="Dyer P.S."/>
            <person name="Grigoriev I.V."/>
        </authorList>
    </citation>
    <scope>NUCLEOTIDE SEQUENCE [LARGE SCALE GENOMIC DNA]</scope>
    <source>
        <strain evidence="2">ITEM 5010</strain>
    </source>
</reference>
<evidence type="ECO:0000313" key="2">
    <source>
        <dbReference type="Proteomes" id="UP000188318"/>
    </source>
</evidence>
<dbReference type="AlphaFoldDB" id="A0A1R3RFK9"/>
<keyword evidence="2" id="KW-1185">Reference proteome</keyword>
<dbReference type="EMBL" id="KV907505">
    <property type="protein sequence ID" value="OOF93270.1"/>
    <property type="molecule type" value="Genomic_DNA"/>
</dbReference>
<dbReference type="Proteomes" id="UP000188318">
    <property type="component" value="Unassembled WGS sequence"/>
</dbReference>
<evidence type="ECO:0000313" key="1">
    <source>
        <dbReference type="EMBL" id="OOF93270.1"/>
    </source>
</evidence>
<name>A0A1R3RFK9_ASPC5</name>
<organism evidence="1 2">
    <name type="scientific">Aspergillus carbonarius (strain ITEM 5010)</name>
    <dbReference type="NCBI Taxonomy" id="602072"/>
    <lineage>
        <taxon>Eukaryota</taxon>
        <taxon>Fungi</taxon>
        <taxon>Dikarya</taxon>
        <taxon>Ascomycota</taxon>
        <taxon>Pezizomycotina</taxon>
        <taxon>Eurotiomycetes</taxon>
        <taxon>Eurotiomycetidae</taxon>
        <taxon>Eurotiales</taxon>
        <taxon>Aspergillaceae</taxon>
        <taxon>Aspergillus</taxon>
        <taxon>Aspergillus subgen. Circumdati</taxon>
    </lineage>
</organism>
<accession>A0A1R3RFK9</accession>
<dbReference type="VEuPathDB" id="FungiDB:ASPCADRAFT_209862"/>
<proteinExistence type="predicted"/>
<sequence length="57" mass="5914">MGRDVTFPPSVSSGWQRSTRGCIIHLLLSPPFVQAVAGDPLAHGSSDCASMPSLAFG</sequence>
<gene>
    <name evidence="1" type="ORF">ASPCADRAFT_209862</name>
</gene>